<feature type="transmembrane region" description="Helical" evidence="5">
    <location>
        <begin position="178"/>
        <end position="200"/>
    </location>
</feature>
<comment type="subcellular location">
    <subcellularLocation>
        <location evidence="1">Membrane</location>
        <topology evidence="1">Multi-pass membrane protein</topology>
    </subcellularLocation>
</comment>
<evidence type="ECO:0000256" key="3">
    <source>
        <dbReference type="ARBA" id="ARBA00022989"/>
    </source>
</evidence>
<keyword evidence="4 5" id="KW-0472">Membrane</keyword>
<evidence type="ECO:0000256" key="1">
    <source>
        <dbReference type="ARBA" id="ARBA00004141"/>
    </source>
</evidence>
<keyword evidence="8" id="KW-1185">Reference proteome</keyword>
<sequence length="324" mass="36263">MDSISLLGPVQQPKVLNQDDFDSRFNFIRHRKRKTNREILRRVIVENFRDYRSVNDALPFLAWISSYDVSASCLRDFLGSLLLAALLIPQGIANGFLASDVFSGMFSILLPQLIYPFFGSARHCSLGSFSMTSFLIYSSVKYTGSSISTITLCCGVFQLLHFFLPLDFLLSFVSSNLLVGFGAGVALRIIWHFVPSIFVFSGEECDDLSSQWNFICFQCAGSAVSCVQSLDITPPLIFFTILIVLLIFKWKLNAVLTSRIGTTIPHELVIMVVMAIISYLVELPESELLVDYLDSRYAIVNCGCLTYSTVNLAGENWSPILLFQ</sequence>
<name>A0A368F690_ANCCA</name>
<dbReference type="AlphaFoldDB" id="A0A368F690"/>
<dbReference type="GO" id="GO:0016020">
    <property type="term" value="C:membrane"/>
    <property type="evidence" value="ECO:0007669"/>
    <property type="project" value="UniProtKB-SubCell"/>
</dbReference>
<dbReference type="Pfam" id="PF00916">
    <property type="entry name" value="Sulfate_transp"/>
    <property type="match status" value="1"/>
</dbReference>
<proteinExistence type="predicted"/>
<organism evidence="7 8">
    <name type="scientific">Ancylostoma caninum</name>
    <name type="common">Dog hookworm</name>
    <dbReference type="NCBI Taxonomy" id="29170"/>
    <lineage>
        <taxon>Eukaryota</taxon>
        <taxon>Metazoa</taxon>
        <taxon>Ecdysozoa</taxon>
        <taxon>Nematoda</taxon>
        <taxon>Chromadorea</taxon>
        <taxon>Rhabditida</taxon>
        <taxon>Rhabditina</taxon>
        <taxon>Rhabditomorpha</taxon>
        <taxon>Strongyloidea</taxon>
        <taxon>Ancylostomatidae</taxon>
        <taxon>Ancylostomatinae</taxon>
        <taxon>Ancylostoma</taxon>
    </lineage>
</organism>
<evidence type="ECO:0000256" key="2">
    <source>
        <dbReference type="ARBA" id="ARBA00022692"/>
    </source>
</evidence>
<dbReference type="EMBL" id="JOJR01003771">
    <property type="protein sequence ID" value="RCN27626.1"/>
    <property type="molecule type" value="Genomic_DNA"/>
</dbReference>
<feature type="transmembrane region" description="Helical" evidence="5">
    <location>
        <begin position="77"/>
        <end position="97"/>
    </location>
</feature>
<keyword evidence="3 5" id="KW-1133">Transmembrane helix</keyword>
<evidence type="ECO:0000313" key="8">
    <source>
        <dbReference type="Proteomes" id="UP000252519"/>
    </source>
</evidence>
<evidence type="ECO:0000256" key="5">
    <source>
        <dbReference type="SAM" id="Phobius"/>
    </source>
</evidence>
<dbReference type="GO" id="GO:0055085">
    <property type="term" value="P:transmembrane transport"/>
    <property type="evidence" value="ECO:0007669"/>
    <property type="project" value="InterPro"/>
</dbReference>
<gene>
    <name evidence="7" type="ORF">ANCCAN_26639</name>
</gene>
<evidence type="ECO:0000313" key="7">
    <source>
        <dbReference type="EMBL" id="RCN27626.1"/>
    </source>
</evidence>
<feature type="transmembrane region" description="Helical" evidence="5">
    <location>
        <begin position="149"/>
        <end position="172"/>
    </location>
</feature>
<feature type="transmembrane region" description="Helical" evidence="5">
    <location>
        <begin position="264"/>
        <end position="281"/>
    </location>
</feature>
<dbReference type="Proteomes" id="UP000252519">
    <property type="component" value="Unassembled WGS sequence"/>
</dbReference>
<dbReference type="InterPro" id="IPR011547">
    <property type="entry name" value="SLC26A/SulP_dom"/>
</dbReference>
<dbReference type="InterPro" id="IPR001902">
    <property type="entry name" value="SLC26A/SulP_fam"/>
</dbReference>
<dbReference type="OrthoDB" id="288203at2759"/>
<keyword evidence="2 5" id="KW-0812">Transmembrane</keyword>
<dbReference type="PANTHER" id="PTHR11814">
    <property type="entry name" value="SULFATE TRANSPORTER"/>
    <property type="match status" value="1"/>
</dbReference>
<evidence type="ECO:0000259" key="6">
    <source>
        <dbReference type="Pfam" id="PF00916"/>
    </source>
</evidence>
<accession>A0A368F690</accession>
<reference evidence="7 8" key="1">
    <citation type="submission" date="2014-10" db="EMBL/GenBank/DDBJ databases">
        <title>Draft genome of the hookworm Ancylostoma caninum.</title>
        <authorList>
            <person name="Mitreva M."/>
        </authorList>
    </citation>
    <scope>NUCLEOTIDE SEQUENCE [LARGE SCALE GENOMIC DNA]</scope>
    <source>
        <strain evidence="7 8">Baltimore</strain>
    </source>
</reference>
<feature type="transmembrane region" description="Helical" evidence="5">
    <location>
        <begin position="236"/>
        <end position="252"/>
    </location>
</feature>
<protein>
    <recommendedName>
        <fullName evidence="6">SLC26A/SulP transporter domain-containing protein</fullName>
    </recommendedName>
</protein>
<comment type="caution">
    <text evidence="7">The sequence shown here is derived from an EMBL/GenBank/DDBJ whole genome shotgun (WGS) entry which is preliminary data.</text>
</comment>
<evidence type="ECO:0000256" key="4">
    <source>
        <dbReference type="ARBA" id="ARBA00023136"/>
    </source>
</evidence>
<dbReference type="STRING" id="29170.A0A368F690"/>
<feature type="domain" description="SLC26A/SulP transporter" evidence="6">
    <location>
        <begin position="75"/>
        <end position="285"/>
    </location>
</feature>